<gene>
    <name evidence="1" type="ORF">HYFRA_00002531</name>
</gene>
<organism evidence="1 2">
    <name type="scientific">Hymenoscyphus fraxineus</name>
    <dbReference type="NCBI Taxonomy" id="746836"/>
    <lineage>
        <taxon>Eukaryota</taxon>
        <taxon>Fungi</taxon>
        <taxon>Dikarya</taxon>
        <taxon>Ascomycota</taxon>
        <taxon>Pezizomycotina</taxon>
        <taxon>Leotiomycetes</taxon>
        <taxon>Helotiales</taxon>
        <taxon>Helotiaceae</taxon>
        <taxon>Hymenoscyphus</taxon>
    </lineage>
</organism>
<accession>A0A9N9LBC4</accession>
<dbReference type="Proteomes" id="UP000696280">
    <property type="component" value="Unassembled WGS sequence"/>
</dbReference>
<protein>
    <submittedName>
        <fullName evidence="1">Uncharacterized protein</fullName>
    </submittedName>
</protein>
<sequence length="85" mass="9821">MHDVGDQRRSETQGVSREWLESQLTYTAIVTHKRIDGNHGIVRKGRRRDLFTACSAQKKLGIYIHCALYKLQFYYGTKMGALSME</sequence>
<proteinExistence type="predicted"/>
<evidence type="ECO:0000313" key="2">
    <source>
        <dbReference type="Proteomes" id="UP000696280"/>
    </source>
</evidence>
<dbReference type="EMBL" id="CAJVRL010000103">
    <property type="protein sequence ID" value="CAG8960992.1"/>
    <property type="molecule type" value="Genomic_DNA"/>
</dbReference>
<reference evidence="1" key="1">
    <citation type="submission" date="2021-07" db="EMBL/GenBank/DDBJ databases">
        <authorList>
            <person name="Durling M."/>
        </authorList>
    </citation>
    <scope>NUCLEOTIDE SEQUENCE</scope>
</reference>
<comment type="caution">
    <text evidence="1">The sequence shown here is derived from an EMBL/GenBank/DDBJ whole genome shotgun (WGS) entry which is preliminary data.</text>
</comment>
<evidence type="ECO:0000313" key="1">
    <source>
        <dbReference type="EMBL" id="CAG8960992.1"/>
    </source>
</evidence>
<name>A0A9N9LBC4_9HELO</name>
<keyword evidence="2" id="KW-1185">Reference proteome</keyword>
<dbReference type="AlphaFoldDB" id="A0A9N9LBC4"/>